<sequence length="370" mass="40224">MMAKNTRVERITEYNRRAKEWNNETIAFFSKAKFNLENTHEAFEPYTETSGSHYPIRDSCAKKGDPSEGCLNTNAYMYKAYMDTPSSSMVDITIRSENNTVVKSSYHLQKVKYYTRSELGCTKDSSKCASKCHNKGGEWDYYRRECIVTRYLVGFCYRVNYNNKWQLDLPATWPLSGSGAGCYYKNDYSPALYSKTYSNILPIHIRYYKDSFIAADETTFGCSSTSTSSTTCFGNSRSEQTGTGLLVTVIGAVLVAGEVVAVVACCACCKKQMKKDSPLLPAGNASNAGNAGNASVPVAAAVSVPAGSTGNVPTAAPAAPAAPAAQPAYGQPAYGQPAYGQPAYGQPYYGQPNYGQPNYGQPNYGQPGMM</sequence>
<reference evidence="2 3" key="1">
    <citation type="submission" date="2016-05" db="EMBL/GenBank/DDBJ databases">
        <title>Nuclear genome of Blastocystis sp. subtype 1 NandII.</title>
        <authorList>
            <person name="Gentekaki E."/>
            <person name="Curtis B."/>
            <person name="Stairs C."/>
            <person name="Eme L."/>
            <person name="Herman E."/>
            <person name="Klimes V."/>
            <person name="Arias M.C."/>
            <person name="Elias M."/>
            <person name="Hilliou F."/>
            <person name="Klute M."/>
            <person name="Malik S.-B."/>
            <person name="Pightling A."/>
            <person name="Rachubinski R."/>
            <person name="Salas D."/>
            <person name="Schlacht A."/>
            <person name="Suga H."/>
            <person name="Archibald J."/>
            <person name="Ball S.G."/>
            <person name="Clark G."/>
            <person name="Dacks J."/>
            <person name="Van Der Giezen M."/>
            <person name="Tsaousis A."/>
            <person name="Roger A."/>
        </authorList>
    </citation>
    <scope>NUCLEOTIDE SEQUENCE [LARGE SCALE GENOMIC DNA]</scope>
    <source>
        <strain evidence="3">ATCC 50177 / NandII</strain>
    </source>
</reference>
<evidence type="ECO:0000313" key="3">
    <source>
        <dbReference type="Proteomes" id="UP000078348"/>
    </source>
</evidence>
<keyword evidence="1" id="KW-1133">Transmembrane helix</keyword>
<comment type="caution">
    <text evidence="2">The sequence shown here is derived from an EMBL/GenBank/DDBJ whole genome shotgun (WGS) entry which is preliminary data.</text>
</comment>
<dbReference type="EMBL" id="LXWW01000238">
    <property type="protein sequence ID" value="OAO14504.1"/>
    <property type="molecule type" value="Genomic_DNA"/>
</dbReference>
<accession>A0A196SEU3</accession>
<proteinExistence type="predicted"/>
<dbReference type="OrthoDB" id="10535623at2759"/>
<keyword evidence="1" id="KW-0472">Membrane</keyword>
<keyword evidence="3" id="KW-1185">Reference proteome</keyword>
<dbReference type="AlphaFoldDB" id="A0A196SEU3"/>
<evidence type="ECO:0000313" key="2">
    <source>
        <dbReference type="EMBL" id="OAO14504.1"/>
    </source>
</evidence>
<keyword evidence="1" id="KW-0812">Transmembrane</keyword>
<dbReference type="Proteomes" id="UP000078348">
    <property type="component" value="Unassembled WGS sequence"/>
</dbReference>
<organism evidence="2 3">
    <name type="scientific">Blastocystis sp. subtype 1 (strain ATCC 50177 / NandII)</name>
    <dbReference type="NCBI Taxonomy" id="478820"/>
    <lineage>
        <taxon>Eukaryota</taxon>
        <taxon>Sar</taxon>
        <taxon>Stramenopiles</taxon>
        <taxon>Bigyra</taxon>
        <taxon>Opalozoa</taxon>
        <taxon>Opalinata</taxon>
        <taxon>Blastocystidae</taxon>
        <taxon>Blastocystis</taxon>
    </lineage>
</organism>
<gene>
    <name evidence="2" type="ORF">AV274_3807</name>
</gene>
<feature type="transmembrane region" description="Helical" evidence="1">
    <location>
        <begin position="245"/>
        <end position="269"/>
    </location>
</feature>
<evidence type="ECO:0000256" key="1">
    <source>
        <dbReference type="SAM" id="Phobius"/>
    </source>
</evidence>
<protein>
    <submittedName>
        <fullName evidence="2">Protein transport protein Sec24A</fullName>
    </submittedName>
</protein>
<name>A0A196SEU3_BLAHN</name>